<keyword evidence="2" id="KW-0677">Repeat</keyword>
<evidence type="ECO:0000256" key="3">
    <source>
        <dbReference type="ARBA" id="ARBA00023157"/>
    </source>
</evidence>
<dbReference type="SUPFAM" id="SSF56487">
    <property type="entry name" value="SRCR-like"/>
    <property type="match status" value="2"/>
</dbReference>
<feature type="disulfide bond" evidence="5">
    <location>
        <begin position="606"/>
        <end position="616"/>
    </location>
</feature>
<feature type="disulfide bond" evidence="5">
    <location>
        <begin position="1507"/>
        <end position="1517"/>
    </location>
</feature>
<feature type="domain" description="SRCR" evidence="8">
    <location>
        <begin position="532"/>
        <end position="640"/>
    </location>
</feature>
<dbReference type="SMART" id="SM00710">
    <property type="entry name" value="PbH1"/>
    <property type="match status" value="14"/>
</dbReference>
<dbReference type="Proteomes" id="UP000614601">
    <property type="component" value="Unassembled WGS sequence"/>
</dbReference>
<evidence type="ECO:0000313" key="9">
    <source>
        <dbReference type="EMBL" id="CAD5226291.1"/>
    </source>
</evidence>
<dbReference type="InterPro" id="IPR006626">
    <property type="entry name" value="PbH1"/>
</dbReference>
<accession>A0A811LFF3</accession>
<dbReference type="InterPro" id="IPR012334">
    <property type="entry name" value="Pectin_lyas_fold"/>
</dbReference>
<reference evidence="9" key="1">
    <citation type="submission" date="2020-09" db="EMBL/GenBank/DDBJ databases">
        <authorList>
            <person name="Kikuchi T."/>
        </authorList>
    </citation>
    <scope>NUCLEOTIDE SEQUENCE</scope>
    <source>
        <strain evidence="9">SH1</strain>
    </source>
</reference>
<keyword evidence="1" id="KW-0732">Signal</keyword>
<dbReference type="Gene3D" id="2.160.20.10">
    <property type="entry name" value="Single-stranded right-handed beta-helix, Pectin lyase-like"/>
    <property type="match status" value="3"/>
</dbReference>
<dbReference type="SMART" id="SM00202">
    <property type="entry name" value="SR"/>
    <property type="match status" value="2"/>
</dbReference>
<evidence type="ECO:0000256" key="4">
    <source>
        <dbReference type="ARBA" id="ARBA00023180"/>
    </source>
</evidence>
<dbReference type="CDD" id="cd00037">
    <property type="entry name" value="CLECT"/>
    <property type="match status" value="1"/>
</dbReference>
<dbReference type="InterPro" id="IPR011050">
    <property type="entry name" value="Pectin_lyase_fold/virulence"/>
</dbReference>
<feature type="region of interest" description="Disordered" evidence="6">
    <location>
        <begin position="2330"/>
        <end position="2354"/>
    </location>
</feature>
<dbReference type="Proteomes" id="UP000783686">
    <property type="component" value="Unassembled WGS sequence"/>
</dbReference>
<evidence type="ECO:0000256" key="1">
    <source>
        <dbReference type="ARBA" id="ARBA00022729"/>
    </source>
</evidence>
<keyword evidence="4" id="KW-0325">Glycoprotein</keyword>
<dbReference type="InterPro" id="IPR001190">
    <property type="entry name" value="SRCR"/>
</dbReference>
<dbReference type="Gene3D" id="3.10.100.10">
    <property type="entry name" value="Mannose-Binding Protein A, subunit A"/>
    <property type="match status" value="1"/>
</dbReference>
<feature type="compositionally biased region" description="Polar residues" evidence="6">
    <location>
        <begin position="2525"/>
        <end position="2540"/>
    </location>
</feature>
<dbReference type="Pfam" id="PF00530">
    <property type="entry name" value="SRCR"/>
    <property type="match status" value="2"/>
</dbReference>
<evidence type="ECO:0000259" key="8">
    <source>
        <dbReference type="PROSITE" id="PS50287"/>
    </source>
</evidence>
<evidence type="ECO:0000256" key="7">
    <source>
        <dbReference type="SAM" id="Phobius"/>
    </source>
</evidence>
<keyword evidence="7" id="KW-1133">Transmembrane helix</keyword>
<feature type="compositionally biased region" description="Polar residues" evidence="6">
    <location>
        <begin position="2639"/>
        <end position="2653"/>
    </location>
</feature>
<sequence length="2746" mass="310373">MKVAMSNQVLQASSGNPIYIALEHSLGPINNGHVFGDIDVLFRVHASVEHKAFYGLNVTNSIVSNNTQNGISAKDITDRLALTNVTVDGNQGYAGLYIKSGAGDVWINDTSLSHNWGDGMNVSFAGGAINLNSSRVVGNRWRGVSVHYNTSLPFFSLHNEVVIKGRPANNLFYPKMLIAQNLWGGVLIGNYCRNADEAAEYDIRPRVQINWVHFDENFYHPHMDIFACQDNHVAQSIVDITGNSVIAGSGIGFKMEPAVNTHLIINSNRFHNIQNAALIVRNAKHPQLRYLPAKVEIYKNDIKMNTGKYIVAIGMNENAERQSLTFSQQNEVRANTVINPFPFLRPRSTPYAAVVVSSSNVKINYNCFGNPKADFELGVELMEHAKRIDARNNNWGDADARNFLHRIFDQFNRYSLASVDLNPYAAVCNQRSPNPTFLQQTYRHFRRSHQPFSIGGTIYENSDLQPGKYTVTDDLHISPGAKLTISHGTELEFLDGVGMLVQGELIRNDYSNPFQPIKFTAKPFQIPHVENIRLVDDWGNEEVFAGRLELKIEGQWGTVCNRSWTAAHAQLACNQLGLTMDPQYFENWRIFVDKGDLPMLVDNIRCEEREWDITQCRRDGSVHNVQASCRPTEVVGLRCAQPHWAGVRYSLLANPPTITGQTTMNNWIIEKAGLFDFRTSSFSPALQIDWNYHTFHGLVIRDNFDEGLDIVYNDLTKKPAVRHSRFERNRRNGIRLRSVGLTIEEVTIKDNQNAGIRYDPSISENLQRDIVSWLDRNEQPELEANNVHVFPNRSLTRLQVHESQLNHRRFLVARATPDCPYISSEPCSFEMQLEAQGYEYGITSKLVVQLVHRPNNESDEDVILIDHQGHKVWSARKNPIDFPIQSAGPALTLRYTRSYGQPKVILLVLFLDTQEYLDKFVHVYQSVVDNNQYGVSAIHYSNLTFSDGTVLNRWSDEKLWFQKVNFTNNKDAVVWIHSPQHAVVEATPIAEITWHIDNCSIHDNTGPVVDTHRDLFASANVFHWNFWSNTFENNTNSGVNVVLPDTYDLLSPKEHSFWMTENRFQGNTGFYVNLGGYYCFANISSNNVTDNYARQDLGIWSLTGMEKRLIMERNRFFNNWGHWMVKIDTDSQYLRPSEIPSYVQFNYFQFNKFVHSLDDYVDSWPRSYCVGAFGTQKIDIHYNRLKNKLMDFEIVAGVKPQRPAIDIMNITYNWFGVANEAGVAQRVFDVEDWNIFTVGNYSPFYSSEEQFINFWWEPRKGQLIHAEPAEPNELDLKGRMYQSKTLSLNPERWYKFPYVYRPFRPYRVTRDLTIMPGATLTIERNVEVHVWPNVRILVLGNLVADGTLWQPIRFKPINATEWAEELGTRPTRYRRHTTLRRQKRRIDVDQRHEAFVRRKRKTGPQKFDPVYSEFPTLRREDPFHQNFRVLLSENGTKLGRSGFLELYNATTGEIVPSCDRQFTARNAMVVCRELGYRTQNAYHWLTPRFDYNPEVNLVKTYMEPRECRGHERRLAECPLRLAANDAMWMCMDVLSHNYIHCGDPKSISDEYFGQFGGITFAQQDLELVQNKDDDTSILRHVEIVGGGQAHNDSYQTAALQIIRRNPIVENLNVTNSSMHALQIIAPRENIVLTRLNISDNPGQGLNILSMNLQAAQNGGQTAKGPLNLPYNVAGMLDVCSGGKEVMVGGRILIYYKYDSRPVDCVKVFKSKTAKGLGFRFLQVNIYSANNPLGRSDALSLYSDDTFRPISLLAKYDGNSMVNFNGKFDPNTISSNPATTIVSYPPITSRSTVLGLHLRATAADGEFGFIAEVATLPSSPDSRSVDEISLRNSRFHNNDRGAILYRNVGEVGPHLIVEQCLAEGNGYFLFGNVSTSSQAVELHLHNTQLLLYRANAIHGNQGGLLVTAQSSSAVARLNAVVKNSAFTMNMNSTALAFLGNDYQRVTLLNNIVSKNLAMYFDTCLVQGMSVNFTRNVFSNNTGTHTVDTQGYSQIASDAQYFYENFFENNIALGHGNQYIEGFGYQPEYENDEFHRRPKRRAKRQVVNQRGISFDWWTHVGRETGRYRSTILSGSAAQKLERNVFNNPSNPYELTTSGQTQFDTGAVDAMNNYWGYLGTPGVAAGKIRDQADYPYLVKVNYLPVLDSNTSLIEGDCPAGWFQVGNDEFKSCFLFVGASMTYHGAVAFCEELDAFMPILRADDARQKDLARRVDYYGQHYVTETEKYSSLGHSFDIPIWISSVTLPSNQCGWLSSRTGSIGEQNCGNLLPFVCEKGTKPYKEPILWRRDLVFVAIALLILALLIILLMICACRRASKRQKQFKAQKLQFREGSLRKKSPHNGRRNGAPPNSTDIFDAMNPQANVANLAKLHESMRKQNSLKKKPATTATTSSSCTSSSTYDTRTSEYCSRSQCDLSTENTYSSLVSSQSPPPAYKTDTMRSKGTLGTMKNSRVSMKPDPYEGCGSRNRGECQVNSTFDSEANSTYVTCSNCSNSSSRTYSSTYYCSTCMTETNSVTESDATLTEVPTTILEENSSRSSESTVVDNRPVRSGRNLSQRSQPVNMTTPSSTLMASSRTDSTLQPSFQVSSRTQPSRLSTSRSNPNLAQEAQPKIAQLQYEPRRQRPRSGYQEPPPPYNSHEFVDSTSLNRQKAQPTSLNEILRKSSVIVMSPVNYQAQSPSSVQPPKPGMGYVNMGFPATGERPVAKPPLPPPKPEMRSRAQSSGQAGRPVQRPKSVIRMDQGVMRMETSM</sequence>
<dbReference type="Gene3D" id="3.10.250.10">
    <property type="entry name" value="SRCR-like domain"/>
    <property type="match status" value="2"/>
</dbReference>
<dbReference type="OrthoDB" id="5857313at2759"/>
<dbReference type="InterPro" id="IPR036772">
    <property type="entry name" value="SRCR-like_dom_sf"/>
</dbReference>
<dbReference type="EMBL" id="CAJFDH010000005">
    <property type="protein sequence ID" value="CAD5226291.1"/>
    <property type="molecule type" value="Genomic_DNA"/>
</dbReference>
<dbReference type="InterPro" id="IPR016186">
    <property type="entry name" value="C-type_lectin-like/link_sf"/>
</dbReference>
<dbReference type="EMBL" id="CAJFCW020000005">
    <property type="protein sequence ID" value="CAG9121990.1"/>
    <property type="molecule type" value="Genomic_DNA"/>
</dbReference>
<keyword evidence="7" id="KW-0812">Transmembrane</keyword>
<dbReference type="GO" id="GO:0045217">
    <property type="term" value="P:cell-cell junction maintenance"/>
    <property type="evidence" value="ECO:0007669"/>
    <property type="project" value="TreeGrafter"/>
</dbReference>
<feature type="region of interest" description="Disordered" evidence="6">
    <location>
        <begin position="2372"/>
        <end position="2398"/>
    </location>
</feature>
<feature type="compositionally biased region" description="Polar residues" evidence="6">
    <location>
        <begin position="2549"/>
        <end position="2603"/>
    </location>
</feature>
<feature type="domain" description="SRCR" evidence="8">
    <location>
        <begin position="1429"/>
        <end position="1542"/>
    </location>
</feature>
<dbReference type="PANTHER" id="PTHR47653:SF1">
    <property type="entry name" value="DELETED IN MALIGNANT BRAIN TUMORS 1 PROTEIN"/>
    <property type="match status" value="1"/>
</dbReference>
<keyword evidence="10" id="KW-1185">Reference proteome</keyword>
<evidence type="ECO:0000256" key="5">
    <source>
        <dbReference type="PROSITE-ProRule" id="PRU00196"/>
    </source>
</evidence>
<evidence type="ECO:0000256" key="2">
    <source>
        <dbReference type="ARBA" id="ARBA00022737"/>
    </source>
</evidence>
<name>A0A811LFF3_9BILA</name>
<dbReference type="GO" id="GO:0016020">
    <property type="term" value="C:membrane"/>
    <property type="evidence" value="ECO:0007669"/>
    <property type="project" value="InterPro"/>
</dbReference>
<feature type="region of interest" description="Disordered" evidence="6">
    <location>
        <begin position="2419"/>
        <end position="2461"/>
    </location>
</feature>
<comment type="caution">
    <text evidence="5">Lacks conserved residue(s) required for the propagation of feature annotation.</text>
</comment>
<proteinExistence type="predicted"/>
<protein>
    <recommendedName>
        <fullName evidence="8">SRCR domain-containing protein</fullName>
    </recommendedName>
</protein>
<feature type="region of interest" description="Disordered" evidence="6">
    <location>
        <begin position="2525"/>
        <end position="2653"/>
    </location>
</feature>
<dbReference type="SUPFAM" id="SSF56436">
    <property type="entry name" value="C-type lectin-like"/>
    <property type="match status" value="1"/>
</dbReference>
<dbReference type="PANTHER" id="PTHR47653">
    <property type="entry name" value="PROTEIN BARK BEETLE"/>
    <property type="match status" value="1"/>
</dbReference>
<dbReference type="InterPro" id="IPR016187">
    <property type="entry name" value="CTDL_fold"/>
</dbReference>
<dbReference type="SUPFAM" id="SSF51126">
    <property type="entry name" value="Pectin lyase-like"/>
    <property type="match status" value="4"/>
</dbReference>
<dbReference type="PROSITE" id="PS00420">
    <property type="entry name" value="SRCR_1"/>
    <property type="match status" value="1"/>
</dbReference>
<feature type="transmembrane region" description="Helical" evidence="7">
    <location>
        <begin position="2287"/>
        <end position="2309"/>
    </location>
</feature>
<gene>
    <name evidence="9" type="ORF">BOKJ2_LOCUS12004</name>
</gene>
<dbReference type="InterPro" id="IPR053243">
    <property type="entry name" value="SJ_maturation_regulator"/>
</dbReference>
<feature type="region of interest" description="Disordered" evidence="6">
    <location>
        <begin position="2690"/>
        <end position="2746"/>
    </location>
</feature>
<evidence type="ECO:0000256" key="6">
    <source>
        <dbReference type="SAM" id="MobiDB-lite"/>
    </source>
</evidence>
<keyword evidence="7" id="KW-0472">Membrane</keyword>
<keyword evidence="3 5" id="KW-1015">Disulfide bond</keyword>
<evidence type="ECO:0000313" key="10">
    <source>
        <dbReference type="Proteomes" id="UP000614601"/>
    </source>
</evidence>
<comment type="caution">
    <text evidence="9">The sequence shown here is derived from an EMBL/GenBank/DDBJ whole genome shotgun (WGS) entry which is preliminary data.</text>
</comment>
<feature type="compositionally biased region" description="Low complexity" evidence="6">
    <location>
        <begin position="2383"/>
        <end position="2398"/>
    </location>
</feature>
<dbReference type="PROSITE" id="PS50287">
    <property type="entry name" value="SRCR_2"/>
    <property type="match status" value="2"/>
</dbReference>
<organism evidence="9 10">
    <name type="scientific">Bursaphelenchus okinawaensis</name>
    <dbReference type="NCBI Taxonomy" id="465554"/>
    <lineage>
        <taxon>Eukaryota</taxon>
        <taxon>Metazoa</taxon>
        <taxon>Ecdysozoa</taxon>
        <taxon>Nematoda</taxon>
        <taxon>Chromadorea</taxon>
        <taxon>Rhabditida</taxon>
        <taxon>Tylenchina</taxon>
        <taxon>Tylenchomorpha</taxon>
        <taxon>Aphelenchoidea</taxon>
        <taxon>Aphelenchoididae</taxon>
        <taxon>Bursaphelenchus</taxon>
    </lineage>
</organism>